<dbReference type="GO" id="GO:0003697">
    <property type="term" value="F:single-stranded DNA binding"/>
    <property type="evidence" value="ECO:0007669"/>
    <property type="project" value="TreeGrafter"/>
</dbReference>
<organism evidence="2 3">
    <name type="scientific">Teladorsagia circumcincta</name>
    <name type="common">Brown stomach worm</name>
    <name type="synonym">Ostertagia circumcincta</name>
    <dbReference type="NCBI Taxonomy" id="45464"/>
    <lineage>
        <taxon>Eukaryota</taxon>
        <taxon>Metazoa</taxon>
        <taxon>Ecdysozoa</taxon>
        <taxon>Nematoda</taxon>
        <taxon>Chromadorea</taxon>
        <taxon>Rhabditida</taxon>
        <taxon>Rhabditina</taxon>
        <taxon>Rhabditomorpha</taxon>
        <taxon>Strongyloidea</taxon>
        <taxon>Trichostrongylidae</taxon>
        <taxon>Teladorsagia</taxon>
    </lineage>
</organism>
<dbReference type="GO" id="GO:0042800">
    <property type="term" value="F:histone H3K4 methyltransferase activity"/>
    <property type="evidence" value="ECO:0007669"/>
    <property type="project" value="TreeGrafter"/>
</dbReference>
<dbReference type="GO" id="GO:0006303">
    <property type="term" value="P:double-strand break repair via nonhomologous end joining"/>
    <property type="evidence" value="ECO:0007669"/>
    <property type="project" value="TreeGrafter"/>
</dbReference>
<feature type="domain" description="Mos1 transposase HTH" evidence="1">
    <location>
        <begin position="19"/>
        <end position="61"/>
    </location>
</feature>
<dbReference type="GO" id="GO:0003690">
    <property type="term" value="F:double-stranded DNA binding"/>
    <property type="evidence" value="ECO:0007669"/>
    <property type="project" value="TreeGrafter"/>
</dbReference>
<proteinExistence type="predicted"/>
<dbReference type="GO" id="GO:0044547">
    <property type="term" value="F:DNA topoisomerase binding"/>
    <property type="evidence" value="ECO:0007669"/>
    <property type="project" value="TreeGrafter"/>
</dbReference>
<accession>A0A2G9TZJ9</accession>
<protein>
    <recommendedName>
        <fullName evidence="1">Mos1 transposase HTH domain-containing protein</fullName>
    </recommendedName>
</protein>
<reference evidence="2 3" key="1">
    <citation type="submission" date="2015-09" db="EMBL/GenBank/DDBJ databases">
        <title>Draft genome of the parasitic nematode Teladorsagia circumcincta isolate WARC Sus (inbred).</title>
        <authorList>
            <person name="Mitreva M."/>
        </authorList>
    </citation>
    <scope>NUCLEOTIDE SEQUENCE [LARGE SCALE GENOMIC DNA]</scope>
    <source>
        <strain evidence="2 3">S</strain>
    </source>
</reference>
<dbReference type="InterPro" id="IPR052709">
    <property type="entry name" value="Transposase-MT_Hybrid"/>
</dbReference>
<dbReference type="GO" id="GO:0000014">
    <property type="term" value="F:single-stranded DNA endodeoxyribonuclease activity"/>
    <property type="evidence" value="ECO:0007669"/>
    <property type="project" value="TreeGrafter"/>
</dbReference>
<dbReference type="GO" id="GO:0031297">
    <property type="term" value="P:replication fork processing"/>
    <property type="evidence" value="ECO:0007669"/>
    <property type="project" value="TreeGrafter"/>
</dbReference>
<dbReference type="GO" id="GO:0044774">
    <property type="term" value="P:mitotic DNA integrity checkpoint signaling"/>
    <property type="evidence" value="ECO:0007669"/>
    <property type="project" value="TreeGrafter"/>
</dbReference>
<evidence type="ECO:0000313" key="3">
    <source>
        <dbReference type="Proteomes" id="UP000230423"/>
    </source>
</evidence>
<dbReference type="AlphaFoldDB" id="A0A2G9TZJ9"/>
<name>A0A2G9TZJ9_TELCI</name>
<dbReference type="InterPro" id="IPR036388">
    <property type="entry name" value="WH-like_DNA-bd_sf"/>
</dbReference>
<dbReference type="InterPro" id="IPR041426">
    <property type="entry name" value="Mos1_HTH"/>
</dbReference>
<dbReference type="OrthoDB" id="5866656at2759"/>
<evidence type="ECO:0000313" key="2">
    <source>
        <dbReference type="EMBL" id="PIO63459.1"/>
    </source>
</evidence>
<sequence>MREKRRGNRRIVDERVMICLLYEFKLGHSTRTARENLIRVYGHGAISEATVAKRYGEFRRGRYSLERNSASGVSRVLDDDELEQTVKENPGMTIVQLAKRFNVGMTTMWTHLSRISKGNKMTFIDFKKREQPINAERLIPGALPQLQSRHDAEMADEGRVKEEVKEELSTVKHAAISGDFKGLIW</sequence>
<dbReference type="PANTHER" id="PTHR46060">
    <property type="entry name" value="MARINER MOS1 TRANSPOSASE-LIKE PROTEIN"/>
    <property type="match status" value="1"/>
</dbReference>
<dbReference type="Pfam" id="PF17906">
    <property type="entry name" value="HTH_48"/>
    <property type="match status" value="1"/>
</dbReference>
<dbReference type="PANTHER" id="PTHR46060:SF2">
    <property type="entry name" value="HISTONE-LYSINE N-METHYLTRANSFERASE SETMAR"/>
    <property type="match status" value="1"/>
</dbReference>
<dbReference type="GO" id="GO:0000729">
    <property type="term" value="P:DNA double-strand break processing"/>
    <property type="evidence" value="ECO:0007669"/>
    <property type="project" value="TreeGrafter"/>
</dbReference>
<dbReference type="Gene3D" id="1.10.10.1450">
    <property type="match status" value="1"/>
</dbReference>
<dbReference type="Proteomes" id="UP000230423">
    <property type="component" value="Unassembled WGS sequence"/>
</dbReference>
<dbReference type="GO" id="GO:0046975">
    <property type="term" value="F:histone H3K36 methyltransferase activity"/>
    <property type="evidence" value="ECO:0007669"/>
    <property type="project" value="TreeGrafter"/>
</dbReference>
<dbReference type="GO" id="GO:0000793">
    <property type="term" value="C:condensed chromosome"/>
    <property type="evidence" value="ECO:0007669"/>
    <property type="project" value="TreeGrafter"/>
</dbReference>
<dbReference type="GO" id="GO:0015074">
    <property type="term" value="P:DNA integration"/>
    <property type="evidence" value="ECO:0007669"/>
    <property type="project" value="TreeGrafter"/>
</dbReference>
<dbReference type="Gene3D" id="1.10.10.10">
    <property type="entry name" value="Winged helix-like DNA-binding domain superfamily/Winged helix DNA-binding domain"/>
    <property type="match status" value="1"/>
</dbReference>
<dbReference type="EMBL" id="KZ350876">
    <property type="protein sequence ID" value="PIO63459.1"/>
    <property type="molecule type" value="Genomic_DNA"/>
</dbReference>
<dbReference type="GO" id="GO:0035861">
    <property type="term" value="C:site of double-strand break"/>
    <property type="evidence" value="ECO:0007669"/>
    <property type="project" value="TreeGrafter"/>
</dbReference>
<dbReference type="GO" id="GO:0005634">
    <property type="term" value="C:nucleus"/>
    <property type="evidence" value="ECO:0007669"/>
    <property type="project" value="TreeGrafter"/>
</dbReference>
<gene>
    <name evidence="2" type="ORF">TELCIR_14939</name>
</gene>
<keyword evidence="3" id="KW-1185">Reference proteome</keyword>
<evidence type="ECO:0000259" key="1">
    <source>
        <dbReference type="Pfam" id="PF17906"/>
    </source>
</evidence>